<protein>
    <submittedName>
        <fullName evidence="1">Uncharacterized protein</fullName>
    </submittedName>
</protein>
<gene>
    <name evidence="1" type="ORF">GFB56_12265</name>
</gene>
<reference evidence="1 2" key="1">
    <citation type="submission" date="2020-01" db="EMBL/GenBank/DDBJ databases">
        <title>Draft genome assembly of Ensifer adhaerens T173.</title>
        <authorList>
            <person name="Craig J.E."/>
            <person name="Stinchcombe J.R."/>
        </authorList>
    </citation>
    <scope>NUCLEOTIDE SEQUENCE [LARGE SCALE GENOMIC DNA]</scope>
    <source>
        <strain evidence="1 2">T173</strain>
    </source>
</reference>
<dbReference type="EMBL" id="WXFA01000006">
    <property type="protein sequence ID" value="MBM3091590.1"/>
    <property type="molecule type" value="Genomic_DNA"/>
</dbReference>
<evidence type="ECO:0000313" key="2">
    <source>
        <dbReference type="Proteomes" id="UP000744980"/>
    </source>
</evidence>
<evidence type="ECO:0000313" key="1">
    <source>
        <dbReference type="EMBL" id="MBM3091590.1"/>
    </source>
</evidence>
<dbReference type="Proteomes" id="UP000744980">
    <property type="component" value="Unassembled WGS sequence"/>
</dbReference>
<sequence length="62" mass="6741">MASSFGSTTQALGRLSALLNEAGVILRDHPELKIERISINEHGVHTFHKISGARARTEEASQ</sequence>
<proteinExistence type="predicted"/>
<accession>A0AAW4FHI5</accession>
<dbReference type="AlphaFoldDB" id="A0AAW4FHI5"/>
<dbReference type="RefSeq" id="WP_203527953.1">
    <property type="nucleotide sequence ID" value="NZ_CP083370.1"/>
</dbReference>
<comment type="caution">
    <text evidence="1">The sequence shown here is derived from an EMBL/GenBank/DDBJ whole genome shotgun (WGS) entry which is preliminary data.</text>
</comment>
<keyword evidence="2" id="KW-1185">Reference proteome</keyword>
<organism evidence="1 2">
    <name type="scientific">Ensifer canadensis</name>
    <dbReference type="NCBI Taxonomy" id="555315"/>
    <lineage>
        <taxon>Bacteria</taxon>
        <taxon>Pseudomonadati</taxon>
        <taxon>Pseudomonadota</taxon>
        <taxon>Alphaproteobacteria</taxon>
        <taxon>Hyphomicrobiales</taxon>
        <taxon>Rhizobiaceae</taxon>
        <taxon>Sinorhizobium/Ensifer group</taxon>
        <taxon>Ensifer</taxon>
    </lineage>
</organism>
<name>A0AAW4FHI5_9HYPH</name>